<reference evidence="13" key="2">
    <citation type="submission" date="2015-03" db="UniProtKB">
        <authorList>
            <consortium name="EnsemblPlants"/>
        </authorList>
    </citation>
    <scope>IDENTIFICATION</scope>
</reference>
<evidence type="ECO:0000256" key="10">
    <source>
        <dbReference type="RuleBase" id="RU000304"/>
    </source>
</evidence>
<feature type="domain" description="Protein kinase" evidence="12">
    <location>
        <begin position="103"/>
        <end position="468"/>
    </location>
</feature>
<sequence length="474" mass="52139">MQPSQRSRRPPRLSRRNAIRQSAYVARPASQLSPPSESDQPAFWYSTEESVLEERVVEDEVGDHAEAGGAEAAALVVEEASTSSSSAVSVHAAMVIRRSILNWSKLDLIGAGSSGRVYKAVAEDGFVFAVKEASLIGPESYTKQTACQLKQEILLLSRLENKNIVQYFGAKKGETVLCIFLEFVSEGSLVSVYEKQQLEESTISSYTRQILNGLAYLHHHNVMHRDIKCANILVDKNGAVKVGDFGLAKEIKVWKQKRSCTGSVYWMAPEVPSGLSGTKSQPFNQRNRTVENKWYLQECPGEAAASCFVLRRRRRLALWEEAAWRRRVASSVTTCFVGGGGVVAADPFEAAASDPFEAAVAAGVVVAAAARWSWSRLSKRCGSVVRGNPYGYSADIWSLGCTVLEMLTQRIPYPDDNWVSVFYQIGRGQLPPVPGSISPVSRDFIHKCLQVNPDDRPSADELLNHPFVAVPEPD</sequence>
<evidence type="ECO:0000259" key="12">
    <source>
        <dbReference type="PROSITE" id="PS50011"/>
    </source>
</evidence>
<feature type="region of interest" description="Disordered" evidence="11">
    <location>
        <begin position="1"/>
        <end position="42"/>
    </location>
</feature>
<dbReference type="InterPro" id="IPR050538">
    <property type="entry name" value="MAP_kinase_kinase_kinase"/>
</dbReference>
<feature type="binding site" evidence="9">
    <location>
        <position position="131"/>
    </location>
    <ligand>
        <name>ATP</name>
        <dbReference type="ChEBI" id="CHEBI:30616"/>
    </ligand>
</feature>
<dbReference type="GO" id="GO:0005737">
    <property type="term" value="C:cytoplasm"/>
    <property type="evidence" value="ECO:0007669"/>
    <property type="project" value="TreeGrafter"/>
</dbReference>
<dbReference type="GO" id="GO:0004709">
    <property type="term" value="F:MAP kinase kinase kinase activity"/>
    <property type="evidence" value="ECO:0007669"/>
    <property type="project" value="UniProtKB-EC"/>
</dbReference>
<reference evidence="13" key="1">
    <citation type="journal article" date="2009" name="Rice">
        <title>De Novo Next Generation Sequencing of Plant Genomes.</title>
        <authorList>
            <person name="Rounsley S."/>
            <person name="Marri P.R."/>
            <person name="Yu Y."/>
            <person name="He R."/>
            <person name="Sisneros N."/>
            <person name="Goicoechea J.L."/>
            <person name="Lee S.J."/>
            <person name="Angelova A."/>
            <person name="Kudrna D."/>
            <person name="Luo M."/>
            <person name="Affourtit J."/>
            <person name="Desany B."/>
            <person name="Knight J."/>
            <person name="Niazi F."/>
            <person name="Egholm M."/>
            <person name="Wing R.A."/>
        </authorList>
    </citation>
    <scope>NUCLEOTIDE SEQUENCE [LARGE SCALE GENOMIC DNA]</scope>
    <source>
        <strain evidence="13">cv. IRGC 105608</strain>
    </source>
</reference>
<dbReference type="AlphaFoldDB" id="A0A0D3FAZ1"/>
<dbReference type="PaxDb" id="65489-OBART02G33980.1"/>
<evidence type="ECO:0000256" key="11">
    <source>
        <dbReference type="SAM" id="MobiDB-lite"/>
    </source>
</evidence>
<keyword evidence="4 9" id="KW-0547">Nucleotide-binding</keyword>
<keyword evidence="10" id="KW-0723">Serine/threonine-protein kinase</keyword>
<evidence type="ECO:0000256" key="9">
    <source>
        <dbReference type="PROSITE-ProRule" id="PRU10141"/>
    </source>
</evidence>
<dbReference type="EnsemblPlants" id="OBART02G33980.1">
    <property type="protein sequence ID" value="OBART02G33980.1"/>
    <property type="gene ID" value="OBART02G33980"/>
</dbReference>
<dbReference type="Proteomes" id="UP000026960">
    <property type="component" value="Chromosome 2"/>
</dbReference>
<accession>A0A0D3FAZ1</accession>
<dbReference type="Pfam" id="PF00069">
    <property type="entry name" value="Pkinase"/>
    <property type="match status" value="2"/>
</dbReference>
<dbReference type="SMART" id="SM00220">
    <property type="entry name" value="S_TKc"/>
    <property type="match status" value="1"/>
</dbReference>
<dbReference type="PROSITE" id="PS00107">
    <property type="entry name" value="PROTEIN_KINASE_ATP"/>
    <property type="match status" value="1"/>
</dbReference>
<keyword evidence="5" id="KW-0418">Kinase</keyword>
<comment type="catalytic activity">
    <reaction evidence="8">
        <text>L-seryl-[protein] + ATP = O-phospho-L-seryl-[protein] + ADP + H(+)</text>
        <dbReference type="Rhea" id="RHEA:17989"/>
        <dbReference type="Rhea" id="RHEA-COMP:9863"/>
        <dbReference type="Rhea" id="RHEA-COMP:11604"/>
        <dbReference type="ChEBI" id="CHEBI:15378"/>
        <dbReference type="ChEBI" id="CHEBI:29999"/>
        <dbReference type="ChEBI" id="CHEBI:30616"/>
        <dbReference type="ChEBI" id="CHEBI:83421"/>
        <dbReference type="ChEBI" id="CHEBI:456216"/>
        <dbReference type="EC" id="2.7.11.25"/>
    </reaction>
</comment>
<evidence type="ECO:0000313" key="14">
    <source>
        <dbReference type="Proteomes" id="UP000026960"/>
    </source>
</evidence>
<feature type="compositionally biased region" description="Basic residues" evidence="11">
    <location>
        <begin position="1"/>
        <end position="18"/>
    </location>
</feature>
<dbReference type="STRING" id="65489.A0A0D3FAZ1"/>
<keyword evidence="3" id="KW-0808">Transferase</keyword>
<dbReference type="InterPro" id="IPR011009">
    <property type="entry name" value="Kinase-like_dom_sf"/>
</dbReference>
<proteinExistence type="inferred from homology"/>
<evidence type="ECO:0000256" key="4">
    <source>
        <dbReference type="ARBA" id="ARBA00022741"/>
    </source>
</evidence>
<dbReference type="Gene3D" id="1.10.510.10">
    <property type="entry name" value="Transferase(Phosphotransferase) domain 1"/>
    <property type="match status" value="2"/>
</dbReference>
<evidence type="ECO:0000256" key="8">
    <source>
        <dbReference type="ARBA" id="ARBA00048329"/>
    </source>
</evidence>
<keyword evidence="6 9" id="KW-0067">ATP-binding</keyword>
<feature type="compositionally biased region" description="Polar residues" evidence="11">
    <location>
        <begin position="30"/>
        <end position="39"/>
    </location>
</feature>
<dbReference type="PANTHER" id="PTHR48016:SF57">
    <property type="entry name" value="MAP KINASE SUPERFAMILY PROTEIN-RELATED"/>
    <property type="match status" value="1"/>
</dbReference>
<dbReference type="eggNOG" id="KOG0198">
    <property type="taxonomic scope" value="Eukaryota"/>
</dbReference>
<dbReference type="EC" id="2.7.11.25" evidence="2"/>
<dbReference type="PROSITE" id="PS00108">
    <property type="entry name" value="PROTEIN_KINASE_ST"/>
    <property type="match status" value="1"/>
</dbReference>
<evidence type="ECO:0000256" key="7">
    <source>
        <dbReference type="ARBA" id="ARBA00047559"/>
    </source>
</evidence>
<evidence type="ECO:0000256" key="2">
    <source>
        <dbReference type="ARBA" id="ARBA00012406"/>
    </source>
</evidence>
<organism evidence="13">
    <name type="scientific">Oryza barthii</name>
    <dbReference type="NCBI Taxonomy" id="65489"/>
    <lineage>
        <taxon>Eukaryota</taxon>
        <taxon>Viridiplantae</taxon>
        <taxon>Streptophyta</taxon>
        <taxon>Embryophyta</taxon>
        <taxon>Tracheophyta</taxon>
        <taxon>Spermatophyta</taxon>
        <taxon>Magnoliopsida</taxon>
        <taxon>Liliopsida</taxon>
        <taxon>Poales</taxon>
        <taxon>Poaceae</taxon>
        <taxon>BOP clade</taxon>
        <taxon>Oryzoideae</taxon>
        <taxon>Oryzeae</taxon>
        <taxon>Oryzinae</taxon>
        <taxon>Oryza</taxon>
    </lineage>
</organism>
<dbReference type="InterPro" id="IPR017441">
    <property type="entry name" value="Protein_kinase_ATP_BS"/>
</dbReference>
<evidence type="ECO:0000256" key="5">
    <source>
        <dbReference type="ARBA" id="ARBA00022777"/>
    </source>
</evidence>
<evidence type="ECO:0000256" key="6">
    <source>
        <dbReference type="ARBA" id="ARBA00022840"/>
    </source>
</evidence>
<dbReference type="PROSITE" id="PS50011">
    <property type="entry name" value="PROTEIN_KINASE_DOM"/>
    <property type="match status" value="1"/>
</dbReference>
<comment type="similarity">
    <text evidence="1">Belongs to the protein kinase superfamily. STE Ser/Thr protein kinase family. MAP kinase kinase kinase subfamily.</text>
</comment>
<dbReference type="GO" id="GO:0005524">
    <property type="term" value="F:ATP binding"/>
    <property type="evidence" value="ECO:0007669"/>
    <property type="project" value="UniProtKB-UniRule"/>
</dbReference>
<name>A0A0D3FAZ1_9ORYZ</name>
<protein>
    <recommendedName>
        <fullName evidence="2">mitogen-activated protein kinase kinase kinase</fullName>
        <ecNumber evidence="2">2.7.11.25</ecNumber>
    </recommendedName>
</protein>
<dbReference type="InterPro" id="IPR008271">
    <property type="entry name" value="Ser/Thr_kinase_AS"/>
</dbReference>
<evidence type="ECO:0000256" key="1">
    <source>
        <dbReference type="ARBA" id="ARBA00006529"/>
    </source>
</evidence>
<dbReference type="PANTHER" id="PTHR48016">
    <property type="entry name" value="MAP KINASE KINASE KINASE SSK2-RELATED-RELATED"/>
    <property type="match status" value="1"/>
</dbReference>
<evidence type="ECO:0000313" key="13">
    <source>
        <dbReference type="EnsemblPlants" id="OBART02G33980.1"/>
    </source>
</evidence>
<comment type="catalytic activity">
    <reaction evidence="7">
        <text>L-threonyl-[protein] + ATP = O-phospho-L-threonyl-[protein] + ADP + H(+)</text>
        <dbReference type="Rhea" id="RHEA:46608"/>
        <dbReference type="Rhea" id="RHEA-COMP:11060"/>
        <dbReference type="Rhea" id="RHEA-COMP:11605"/>
        <dbReference type="ChEBI" id="CHEBI:15378"/>
        <dbReference type="ChEBI" id="CHEBI:30013"/>
        <dbReference type="ChEBI" id="CHEBI:30616"/>
        <dbReference type="ChEBI" id="CHEBI:61977"/>
        <dbReference type="ChEBI" id="CHEBI:456216"/>
        <dbReference type="EC" id="2.7.11.25"/>
    </reaction>
</comment>
<dbReference type="InterPro" id="IPR000719">
    <property type="entry name" value="Prot_kinase_dom"/>
</dbReference>
<dbReference type="Gramene" id="OBART02G33980.1">
    <property type="protein sequence ID" value="OBART02G33980.1"/>
    <property type="gene ID" value="OBART02G33980"/>
</dbReference>
<dbReference type="HOGENOM" id="CLU_000288_63_23_1"/>
<evidence type="ECO:0000256" key="3">
    <source>
        <dbReference type="ARBA" id="ARBA00022679"/>
    </source>
</evidence>
<keyword evidence="14" id="KW-1185">Reference proteome</keyword>
<dbReference type="CDD" id="cd06606">
    <property type="entry name" value="STKc_MAPKKK"/>
    <property type="match status" value="1"/>
</dbReference>
<dbReference type="SUPFAM" id="SSF56112">
    <property type="entry name" value="Protein kinase-like (PK-like)"/>
    <property type="match status" value="2"/>
</dbReference>